<dbReference type="Proteomes" id="UP000681341">
    <property type="component" value="Unassembled WGS sequence"/>
</dbReference>
<evidence type="ECO:0000313" key="3">
    <source>
        <dbReference type="Proteomes" id="UP000681341"/>
    </source>
</evidence>
<evidence type="ECO:0000313" key="2">
    <source>
        <dbReference type="EMBL" id="MBO3732752.1"/>
    </source>
</evidence>
<protein>
    <submittedName>
        <fullName evidence="2">Uncharacterized protein</fullName>
    </submittedName>
</protein>
<keyword evidence="3" id="KW-1185">Reference proteome</keyword>
<evidence type="ECO:0000256" key="1">
    <source>
        <dbReference type="SAM" id="MobiDB-lite"/>
    </source>
</evidence>
<dbReference type="EMBL" id="JAGFNP010000003">
    <property type="protein sequence ID" value="MBO3732752.1"/>
    <property type="molecule type" value="Genomic_DNA"/>
</dbReference>
<sequence length="259" mass="28842">MTEPAHPKRPTTPTVRRGRSAAKDEGGGSQGGGAGVLAIKGRLIEWHAMTDQQRSAAWAGLVEWVAWLHDRYELSIQSRLPECWPQHPGIIEELWALKMWREALYTTDTQTGVLTGHEAGGLAQHARYWHTDLRNLFTQITFYAERCAAEHGGGRRLADRSKTDLKAQWLTADPTCGIPAPATSTAAVAPDRAPRLAAGDMHRRLELGTARGLDGPDSDHVHSFGDWWTRDIETRDWVKITDAEMRRRLDNLAAAEITE</sequence>
<accession>A0ABS3U4Y7</accession>
<comment type="caution">
    <text evidence="2">The sequence shown here is derived from an EMBL/GenBank/DDBJ whole genome shotgun (WGS) entry which is preliminary data.</text>
</comment>
<feature type="region of interest" description="Disordered" evidence="1">
    <location>
        <begin position="1"/>
        <end position="33"/>
    </location>
</feature>
<proteinExistence type="predicted"/>
<name>A0ABS3U4Y7_9ACTN</name>
<gene>
    <name evidence="2" type="ORF">J5V16_07945</name>
</gene>
<reference evidence="2 3" key="1">
    <citation type="submission" date="2021-03" db="EMBL/GenBank/DDBJ databases">
        <title>Glycomyces sp. nov., a novel actinomycete isolated from soil.</title>
        <authorList>
            <person name="Yang X."/>
            <person name="Xu X."/>
        </authorList>
    </citation>
    <scope>NUCLEOTIDE SEQUENCE [LARGE SCALE GENOMIC DNA]</scope>
    <source>
        <strain evidence="2 3">NEAU-S30</strain>
    </source>
</reference>
<organism evidence="2 3">
    <name type="scientific">Glycomyces niveus</name>
    <dbReference type="NCBI Taxonomy" id="2820287"/>
    <lineage>
        <taxon>Bacteria</taxon>
        <taxon>Bacillati</taxon>
        <taxon>Actinomycetota</taxon>
        <taxon>Actinomycetes</taxon>
        <taxon>Glycomycetales</taxon>
        <taxon>Glycomycetaceae</taxon>
        <taxon>Glycomyces</taxon>
    </lineage>
</organism>
<dbReference type="RefSeq" id="WP_208495532.1">
    <property type="nucleotide sequence ID" value="NZ_JAGFNP010000003.1"/>
</dbReference>